<dbReference type="HAMAP" id="MF_00165">
    <property type="entry name" value="Thymidylate_kinase"/>
    <property type="match status" value="1"/>
</dbReference>
<keyword evidence="7 12" id="KW-0418">Kinase</keyword>
<dbReference type="PROSITE" id="PS01331">
    <property type="entry name" value="THYMIDYLATE_KINASE"/>
    <property type="match status" value="1"/>
</dbReference>
<feature type="domain" description="Thymidylate kinase-like" evidence="13">
    <location>
        <begin position="9"/>
        <end position="198"/>
    </location>
</feature>
<protein>
    <recommendedName>
        <fullName evidence="3 12">Thymidylate kinase</fullName>
        <ecNumber evidence="2 12">2.7.4.9</ecNumber>
    </recommendedName>
    <alternativeName>
        <fullName evidence="9 12">dTMP kinase</fullName>
    </alternativeName>
</protein>
<evidence type="ECO:0000256" key="5">
    <source>
        <dbReference type="ARBA" id="ARBA00022727"/>
    </source>
</evidence>
<comment type="similarity">
    <text evidence="1 12">Belongs to the thymidylate kinase family.</text>
</comment>
<dbReference type="EMBL" id="FYEH01000001">
    <property type="protein sequence ID" value="SNB51479.1"/>
    <property type="molecule type" value="Genomic_DNA"/>
</dbReference>
<dbReference type="GO" id="GO:0006227">
    <property type="term" value="P:dUDP biosynthetic process"/>
    <property type="evidence" value="ECO:0007669"/>
    <property type="project" value="TreeGrafter"/>
</dbReference>
<evidence type="ECO:0000256" key="7">
    <source>
        <dbReference type="ARBA" id="ARBA00022777"/>
    </source>
</evidence>
<keyword evidence="5 12" id="KW-0545">Nucleotide biosynthesis</keyword>
<keyword evidence="6 12" id="KW-0547">Nucleotide-binding</keyword>
<evidence type="ECO:0000256" key="1">
    <source>
        <dbReference type="ARBA" id="ARBA00009776"/>
    </source>
</evidence>
<dbReference type="Pfam" id="PF02223">
    <property type="entry name" value="Thymidylate_kin"/>
    <property type="match status" value="1"/>
</dbReference>
<dbReference type="SUPFAM" id="SSF52540">
    <property type="entry name" value="P-loop containing nucleoside triphosphate hydrolases"/>
    <property type="match status" value="1"/>
</dbReference>
<dbReference type="InterPro" id="IPR018094">
    <property type="entry name" value="Thymidylate_kinase"/>
</dbReference>
<evidence type="ECO:0000259" key="13">
    <source>
        <dbReference type="Pfam" id="PF02223"/>
    </source>
</evidence>
<dbReference type="NCBIfam" id="TIGR00041">
    <property type="entry name" value="DTMP_kinase"/>
    <property type="match status" value="1"/>
</dbReference>
<evidence type="ECO:0000256" key="2">
    <source>
        <dbReference type="ARBA" id="ARBA00012980"/>
    </source>
</evidence>
<name>A0A212PWS4_9PROT</name>
<dbReference type="PANTHER" id="PTHR10344:SF4">
    <property type="entry name" value="UMP-CMP KINASE 2, MITOCHONDRIAL"/>
    <property type="match status" value="1"/>
</dbReference>
<evidence type="ECO:0000313" key="15">
    <source>
        <dbReference type="Proteomes" id="UP000197065"/>
    </source>
</evidence>
<dbReference type="GO" id="GO:0005829">
    <property type="term" value="C:cytosol"/>
    <property type="evidence" value="ECO:0007669"/>
    <property type="project" value="TreeGrafter"/>
</dbReference>
<evidence type="ECO:0000313" key="14">
    <source>
        <dbReference type="EMBL" id="SNB51479.1"/>
    </source>
</evidence>
<proteinExistence type="inferred from homology"/>
<feature type="binding site" evidence="12">
    <location>
        <begin position="11"/>
        <end position="18"/>
    </location>
    <ligand>
        <name>ATP</name>
        <dbReference type="ChEBI" id="CHEBI:30616"/>
    </ligand>
</feature>
<comment type="function">
    <text evidence="11 12">Phosphorylation of dTMP to form dTDP in both de novo and salvage pathways of dTTP synthesis.</text>
</comment>
<dbReference type="RefSeq" id="WP_088559425.1">
    <property type="nucleotide sequence ID" value="NZ_FYEH01000001.1"/>
</dbReference>
<dbReference type="GO" id="GO:0005524">
    <property type="term" value="F:ATP binding"/>
    <property type="evidence" value="ECO:0007669"/>
    <property type="project" value="UniProtKB-UniRule"/>
</dbReference>
<dbReference type="GO" id="GO:0006235">
    <property type="term" value="P:dTTP biosynthetic process"/>
    <property type="evidence" value="ECO:0007669"/>
    <property type="project" value="UniProtKB-UniRule"/>
</dbReference>
<organism evidence="14 15">
    <name type="scientific">Arboricoccus pini</name>
    <dbReference type="NCBI Taxonomy" id="1963835"/>
    <lineage>
        <taxon>Bacteria</taxon>
        <taxon>Pseudomonadati</taxon>
        <taxon>Pseudomonadota</taxon>
        <taxon>Alphaproteobacteria</taxon>
        <taxon>Geminicoccales</taxon>
        <taxon>Geminicoccaceae</taxon>
        <taxon>Arboricoccus</taxon>
    </lineage>
</organism>
<keyword evidence="15" id="KW-1185">Reference proteome</keyword>
<comment type="catalytic activity">
    <reaction evidence="10 12">
        <text>dTMP + ATP = dTDP + ADP</text>
        <dbReference type="Rhea" id="RHEA:13517"/>
        <dbReference type="ChEBI" id="CHEBI:30616"/>
        <dbReference type="ChEBI" id="CHEBI:58369"/>
        <dbReference type="ChEBI" id="CHEBI:63528"/>
        <dbReference type="ChEBI" id="CHEBI:456216"/>
        <dbReference type="EC" id="2.7.4.9"/>
    </reaction>
</comment>
<dbReference type="Gene3D" id="3.40.50.300">
    <property type="entry name" value="P-loop containing nucleotide triphosphate hydrolases"/>
    <property type="match status" value="1"/>
</dbReference>
<dbReference type="GO" id="GO:0004798">
    <property type="term" value="F:dTMP kinase activity"/>
    <property type="evidence" value="ECO:0007669"/>
    <property type="project" value="UniProtKB-UniRule"/>
</dbReference>
<dbReference type="GO" id="GO:0006233">
    <property type="term" value="P:dTDP biosynthetic process"/>
    <property type="evidence" value="ECO:0007669"/>
    <property type="project" value="InterPro"/>
</dbReference>
<dbReference type="OrthoDB" id="9774907at2"/>
<reference evidence="14 15" key="1">
    <citation type="submission" date="2017-06" db="EMBL/GenBank/DDBJ databases">
        <authorList>
            <person name="Kim H.J."/>
            <person name="Triplett B.A."/>
        </authorList>
    </citation>
    <scope>NUCLEOTIDE SEQUENCE [LARGE SCALE GENOMIC DNA]</scope>
    <source>
        <strain evidence="14 15">B29T1</strain>
    </source>
</reference>
<evidence type="ECO:0000256" key="4">
    <source>
        <dbReference type="ARBA" id="ARBA00022679"/>
    </source>
</evidence>
<evidence type="ECO:0000256" key="11">
    <source>
        <dbReference type="ARBA" id="ARBA00057735"/>
    </source>
</evidence>
<dbReference type="Proteomes" id="UP000197065">
    <property type="component" value="Unassembled WGS sequence"/>
</dbReference>
<dbReference type="PANTHER" id="PTHR10344">
    <property type="entry name" value="THYMIDYLATE KINASE"/>
    <property type="match status" value="1"/>
</dbReference>
<evidence type="ECO:0000256" key="9">
    <source>
        <dbReference type="ARBA" id="ARBA00029962"/>
    </source>
</evidence>
<gene>
    <name evidence="12" type="primary">tmk</name>
    <name evidence="14" type="ORF">SAMN07250955_10183</name>
</gene>
<evidence type="ECO:0000256" key="6">
    <source>
        <dbReference type="ARBA" id="ARBA00022741"/>
    </source>
</evidence>
<sequence>MAYGRLITFEGGEGAGKSTQVGRLADRLRAANLDVVVTREPGGTPGAESIRRLLVEGAADRWSAATELMLINAARMEHVERLLAPAIHRGAWVICDRFVDSTRVYQGLVGGVGIDLIDRLHSDFLGLPWPDLTILLDLDARAGLDRRHQEGGGSRFEAKGENFHEQVREGFLTLAASEPDRIIVVDAEPAAAAVESEIANVVTGRLGHLL</sequence>
<accession>A0A212PWS4</accession>
<evidence type="ECO:0000256" key="3">
    <source>
        <dbReference type="ARBA" id="ARBA00017144"/>
    </source>
</evidence>
<dbReference type="InterPro" id="IPR027417">
    <property type="entry name" value="P-loop_NTPase"/>
</dbReference>
<evidence type="ECO:0000256" key="10">
    <source>
        <dbReference type="ARBA" id="ARBA00048743"/>
    </source>
</evidence>
<keyword evidence="8 12" id="KW-0067">ATP-binding</keyword>
<keyword evidence="4 12" id="KW-0808">Transferase</keyword>
<dbReference type="CDD" id="cd01672">
    <property type="entry name" value="TMPK"/>
    <property type="match status" value="1"/>
</dbReference>
<evidence type="ECO:0000256" key="12">
    <source>
        <dbReference type="HAMAP-Rule" id="MF_00165"/>
    </source>
</evidence>
<dbReference type="InterPro" id="IPR018095">
    <property type="entry name" value="Thymidylate_kin_CS"/>
</dbReference>
<dbReference type="EC" id="2.7.4.9" evidence="2 12"/>
<dbReference type="FunFam" id="3.40.50.300:FF:000225">
    <property type="entry name" value="Thymidylate kinase"/>
    <property type="match status" value="1"/>
</dbReference>
<dbReference type="InterPro" id="IPR039430">
    <property type="entry name" value="Thymidylate_kin-like_dom"/>
</dbReference>
<dbReference type="AlphaFoldDB" id="A0A212PWS4"/>
<evidence type="ECO:0000256" key="8">
    <source>
        <dbReference type="ARBA" id="ARBA00022840"/>
    </source>
</evidence>